<feature type="region of interest" description="Disordered" evidence="1">
    <location>
        <begin position="250"/>
        <end position="270"/>
    </location>
</feature>
<feature type="compositionally biased region" description="Low complexity" evidence="1">
    <location>
        <begin position="78"/>
        <end position="94"/>
    </location>
</feature>
<accession>A0A6S7G7H5</accession>
<protein>
    <submittedName>
        <fullName evidence="2">Uncharacterized protein</fullName>
    </submittedName>
</protein>
<dbReference type="OrthoDB" id="5953220at2759"/>
<evidence type="ECO:0000313" key="2">
    <source>
        <dbReference type="EMBL" id="CAB3987685.1"/>
    </source>
</evidence>
<sequence length="462" mass="52313">MNSCKNCGEITKYDCISCVKYVCLRPQCSVAEPNEYVPGWQEFKSVSYCMFCKPDLEPDHFDQDSSNKESDYRESKCSSSSTTSTPRSLSPFSLNGNGESGTEGETSDSDSDSQSGRSVKPIKPRRKSGRKAMWQDSQITDMVDMIVNDDELVRKLVFTNVKKRKNSDAYQKILPKLNQKYQDAFGKDFPFTVQQMRNKFKWCISTCKKICLTIKSASGVKCFFESKGYGNWFNVLYPLVKTRDSCKPENAIEPSAKLDDGKEGGSEDSASKVYGDKEMFVPVKKNSAKRPKTDVIASSLELLQSTIKNDPTKELLQILKDDMQHSREQEMKQFDLLCGLIRSNQCQQVPFTSNPYSNAQGIHAQQQSHMPFPQHNVQGVYPPQQSHIQFPQRTAQSVYHPQQSPLPFSQLDADHVYPPQQSHLPFSQPNAQSVYPSQQSHILFPQPTSRGTHTFQTVTSYI</sequence>
<organism evidence="2 3">
    <name type="scientific">Paramuricea clavata</name>
    <name type="common">Red gorgonian</name>
    <name type="synonym">Violescent sea-whip</name>
    <dbReference type="NCBI Taxonomy" id="317549"/>
    <lineage>
        <taxon>Eukaryota</taxon>
        <taxon>Metazoa</taxon>
        <taxon>Cnidaria</taxon>
        <taxon>Anthozoa</taxon>
        <taxon>Octocorallia</taxon>
        <taxon>Malacalcyonacea</taxon>
        <taxon>Plexauridae</taxon>
        <taxon>Paramuricea</taxon>
    </lineage>
</organism>
<gene>
    <name evidence="2" type="ORF">PACLA_8A061760</name>
</gene>
<proteinExistence type="predicted"/>
<feature type="compositionally biased region" description="Basic and acidic residues" evidence="1">
    <location>
        <begin position="60"/>
        <end position="76"/>
    </location>
</feature>
<reference evidence="2" key="1">
    <citation type="submission" date="2020-04" db="EMBL/GenBank/DDBJ databases">
        <authorList>
            <person name="Alioto T."/>
            <person name="Alioto T."/>
            <person name="Gomez Garrido J."/>
        </authorList>
    </citation>
    <scope>NUCLEOTIDE SEQUENCE</scope>
    <source>
        <strain evidence="2">A484AB</strain>
    </source>
</reference>
<name>A0A6S7G7H5_PARCT</name>
<dbReference type="Proteomes" id="UP001152795">
    <property type="component" value="Unassembled WGS sequence"/>
</dbReference>
<feature type="compositionally biased region" description="Basic and acidic residues" evidence="1">
    <location>
        <begin position="256"/>
        <end position="265"/>
    </location>
</feature>
<feature type="compositionally biased region" description="Basic residues" evidence="1">
    <location>
        <begin position="120"/>
        <end position="130"/>
    </location>
</feature>
<evidence type="ECO:0000256" key="1">
    <source>
        <dbReference type="SAM" id="MobiDB-lite"/>
    </source>
</evidence>
<comment type="caution">
    <text evidence="2">The sequence shown here is derived from an EMBL/GenBank/DDBJ whole genome shotgun (WGS) entry which is preliminary data.</text>
</comment>
<keyword evidence="3" id="KW-1185">Reference proteome</keyword>
<dbReference type="AlphaFoldDB" id="A0A6S7G7H5"/>
<evidence type="ECO:0000313" key="3">
    <source>
        <dbReference type="Proteomes" id="UP001152795"/>
    </source>
</evidence>
<feature type="region of interest" description="Disordered" evidence="1">
    <location>
        <begin position="60"/>
        <end position="134"/>
    </location>
</feature>
<dbReference type="EMBL" id="CACRXK020001216">
    <property type="protein sequence ID" value="CAB3987685.1"/>
    <property type="molecule type" value="Genomic_DNA"/>
</dbReference>